<dbReference type="PRINTS" id="PR00080">
    <property type="entry name" value="SDRFAMILY"/>
</dbReference>
<dbReference type="InterPro" id="IPR002347">
    <property type="entry name" value="SDR_fam"/>
</dbReference>
<evidence type="ECO:0008006" key="8">
    <source>
        <dbReference type="Google" id="ProtNLM"/>
    </source>
</evidence>
<evidence type="ECO:0000256" key="3">
    <source>
        <dbReference type="ARBA" id="ARBA00023002"/>
    </source>
</evidence>
<feature type="compositionally biased region" description="Low complexity" evidence="5">
    <location>
        <begin position="1"/>
        <end position="14"/>
    </location>
</feature>
<comment type="similarity">
    <text evidence="1 4">Belongs to the short-chain dehydrogenases/reductases (SDR) family.</text>
</comment>
<dbReference type="InterPro" id="IPR020904">
    <property type="entry name" value="Sc_DH/Rdtase_CS"/>
</dbReference>
<dbReference type="GO" id="GO:0016616">
    <property type="term" value="F:oxidoreductase activity, acting on the CH-OH group of donors, NAD or NADP as acceptor"/>
    <property type="evidence" value="ECO:0007669"/>
    <property type="project" value="UniProtKB-ARBA"/>
</dbReference>
<dbReference type="Proteomes" id="UP000559027">
    <property type="component" value="Unassembled WGS sequence"/>
</dbReference>
<dbReference type="PROSITE" id="PS00061">
    <property type="entry name" value="ADH_SHORT"/>
    <property type="match status" value="1"/>
</dbReference>
<keyword evidence="7" id="KW-1185">Reference proteome</keyword>
<dbReference type="EMBL" id="JAACJO010000003">
    <property type="protein sequence ID" value="KAF5360840.1"/>
    <property type="molecule type" value="Genomic_DNA"/>
</dbReference>
<sequence>MSRSARSSRSRNASPLRTTFGNPSYTVSNMSVADELHPVLHAGRVAVITGAASGLGKAAAKELAKLGLKIAIADIDEEKLGVIGQELIELIGAQNVLIMPTDVSKLDQVVKLKEKVYDTWGEVAVLMNNAGIGLKGTSWEGTENWQKVFDVNLFGVVNVQHTFLMIHQENQAMIINTGSKQGITNPPGNAAYNASKAAVKILTENLAHELRERPESNVTAHLFVPGWTWTGLTGDDGVKSKPDGAWTPEETVLYMLDKVREGEFYVLVPDNETKREVDQLRIMWGAGDVAEGRPALSRWHKDYKPLFEEFMREGLAALDV</sequence>
<name>A0A8H5G9N8_9AGAR</name>
<dbReference type="PRINTS" id="PR00081">
    <property type="entry name" value="GDHRDH"/>
</dbReference>
<keyword evidence="3" id="KW-0560">Oxidoreductase</keyword>
<evidence type="ECO:0000256" key="1">
    <source>
        <dbReference type="ARBA" id="ARBA00006484"/>
    </source>
</evidence>
<dbReference type="Pfam" id="PF00106">
    <property type="entry name" value="adh_short"/>
    <property type="match status" value="1"/>
</dbReference>
<feature type="region of interest" description="Disordered" evidence="5">
    <location>
        <begin position="1"/>
        <end position="20"/>
    </location>
</feature>
<evidence type="ECO:0000313" key="7">
    <source>
        <dbReference type="Proteomes" id="UP000559027"/>
    </source>
</evidence>
<organism evidence="6 7">
    <name type="scientific">Leucocoprinus leucothites</name>
    <dbReference type="NCBI Taxonomy" id="201217"/>
    <lineage>
        <taxon>Eukaryota</taxon>
        <taxon>Fungi</taxon>
        <taxon>Dikarya</taxon>
        <taxon>Basidiomycota</taxon>
        <taxon>Agaricomycotina</taxon>
        <taxon>Agaricomycetes</taxon>
        <taxon>Agaricomycetidae</taxon>
        <taxon>Agaricales</taxon>
        <taxon>Agaricineae</taxon>
        <taxon>Agaricaceae</taxon>
        <taxon>Leucocoprinus</taxon>
    </lineage>
</organism>
<dbReference type="AlphaFoldDB" id="A0A8H5G9N8"/>
<dbReference type="GO" id="GO:0050664">
    <property type="term" value="F:oxidoreductase activity, acting on NAD(P)H, oxygen as acceptor"/>
    <property type="evidence" value="ECO:0007669"/>
    <property type="project" value="TreeGrafter"/>
</dbReference>
<gene>
    <name evidence="6" type="ORF">D9756_004967</name>
</gene>
<reference evidence="6 7" key="1">
    <citation type="journal article" date="2020" name="ISME J.">
        <title>Uncovering the hidden diversity of litter-decomposition mechanisms in mushroom-forming fungi.</title>
        <authorList>
            <person name="Floudas D."/>
            <person name="Bentzer J."/>
            <person name="Ahren D."/>
            <person name="Johansson T."/>
            <person name="Persson P."/>
            <person name="Tunlid A."/>
        </authorList>
    </citation>
    <scope>NUCLEOTIDE SEQUENCE [LARGE SCALE GENOMIC DNA]</scope>
    <source>
        <strain evidence="6 7">CBS 146.42</strain>
    </source>
</reference>
<dbReference type="PANTHER" id="PTHR43008:SF7">
    <property type="entry name" value="SHORT CHAIN DEHYDROGENASE_REDUCTASE (AFU_ORTHOLOGUE AFUA_2G00830)"/>
    <property type="match status" value="1"/>
</dbReference>
<evidence type="ECO:0000313" key="6">
    <source>
        <dbReference type="EMBL" id="KAF5360840.1"/>
    </source>
</evidence>
<evidence type="ECO:0000256" key="5">
    <source>
        <dbReference type="SAM" id="MobiDB-lite"/>
    </source>
</evidence>
<dbReference type="SUPFAM" id="SSF51735">
    <property type="entry name" value="NAD(P)-binding Rossmann-fold domains"/>
    <property type="match status" value="1"/>
</dbReference>
<dbReference type="PANTHER" id="PTHR43008">
    <property type="entry name" value="BENZIL REDUCTASE"/>
    <property type="match status" value="1"/>
</dbReference>
<evidence type="ECO:0000256" key="2">
    <source>
        <dbReference type="ARBA" id="ARBA00022857"/>
    </source>
</evidence>
<protein>
    <recommendedName>
        <fullName evidence="8">NAD(P)-binding protein</fullName>
    </recommendedName>
</protein>
<proteinExistence type="inferred from homology"/>
<evidence type="ECO:0000256" key="4">
    <source>
        <dbReference type="RuleBase" id="RU000363"/>
    </source>
</evidence>
<comment type="caution">
    <text evidence="6">The sequence shown here is derived from an EMBL/GenBank/DDBJ whole genome shotgun (WGS) entry which is preliminary data.</text>
</comment>
<accession>A0A8H5G9N8</accession>
<dbReference type="CDD" id="cd05233">
    <property type="entry name" value="SDR_c"/>
    <property type="match status" value="1"/>
</dbReference>
<dbReference type="InterPro" id="IPR036291">
    <property type="entry name" value="NAD(P)-bd_dom_sf"/>
</dbReference>
<keyword evidence="2" id="KW-0521">NADP</keyword>
<dbReference type="Gene3D" id="3.40.50.720">
    <property type="entry name" value="NAD(P)-binding Rossmann-like Domain"/>
    <property type="match status" value="1"/>
</dbReference>
<dbReference type="OrthoDB" id="5307821at2759"/>